<reference evidence="4 5" key="1">
    <citation type="submission" date="2016-07" db="EMBL/GenBank/DDBJ databases">
        <title>Pervasive Adenine N6-methylation of Active Genes in Fungi.</title>
        <authorList>
            <consortium name="DOE Joint Genome Institute"/>
            <person name="Mondo S.J."/>
            <person name="Dannebaum R.O."/>
            <person name="Kuo R.C."/>
            <person name="Labutti K."/>
            <person name="Haridas S."/>
            <person name="Kuo A."/>
            <person name="Salamov A."/>
            <person name="Ahrendt S.R."/>
            <person name="Lipzen A."/>
            <person name="Sullivan W."/>
            <person name="Andreopoulos W.B."/>
            <person name="Clum A."/>
            <person name="Lindquist E."/>
            <person name="Daum C."/>
            <person name="Ramamoorthy G.K."/>
            <person name="Gryganskyi A."/>
            <person name="Culley D."/>
            <person name="Magnuson J.K."/>
            <person name="James T.Y."/>
            <person name="O'Malley M.A."/>
            <person name="Stajich J.E."/>
            <person name="Spatafora J.W."/>
            <person name="Visel A."/>
            <person name="Grigoriev I.V."/>
        </authorList>
    </citation>
    <scope>NUCLEOTIDE SEQUENCE [LARGE SCALE GENOMIC DNA]</scope>
    <source>
        <strain evidence="4 5">NRRL 2496</strain>
    </source>
</reference>
<feature type="compositionally biased region" description="Polar residues" evidence="1">
    <location>
        <begin position="637"/>
        <end position="650"/>
    </location>
</feature>
<dbReference type="AlphaFoldDB" id="A0A1X2HCV9"/>
<protein>
    <recommendedName>
        <fullName evidence="3">Protein YTP1-like C-terminal domain-containing protein</fullName>
    </recommendedName>
</protein>
<feature type="transmembrane region" description="Helical" evidence="2">
    <location>
        <begin position="364"/>
        <end position="388"/>
    </location>
</feature>
<feature type="transmembrane region" description="Helical" evidence="2">
    <location>
        <begin position="289"/>
        <end position="307"/>
    </location>
</feature>
<keyword evidence="2" id="KW-0472">Membrane</keyword>
<keyword evidence="2" id="KW-0812">Transmembrane</keyword>
<feature type="transmembrane region" description="Helical" evidence="2">
    <location>
        <begin position="131"/>
        <end position="152"/>
    </location>
</feature>
<feature type="region of interest" description="Disordered" evidence="1">
    <location>
        <begin position="561"/>
        <end position="587"/>
    </location>
</feature>
<dbReference type="Proteomes" id="UP000242180">
    <property type="component" value="Unassembled WGS sequence"/>
</dbReference>
<comment type="caution">
    <text evidence="4">The sequence shown here is derived from an EMBL/GenBank/DDBJ whole genome shotgun (WGS) entry which is preliminary data.</text>
</comment>
<feature type="transmembrane region" description="Helical" evidence="2">
    <location>
        <begin position="204"/>
        <end position="222"/>
    </location>
</feature>
<dbReference type="PANTHER" id="PTHR31685">
    <property type="entry name" value="INTEGRAL MEMBRANE PROTEIN (AFU_ORTHOLOGUE AFUA_6G12730)-RELATED"/>
    <property type="match status" value="1"/>
</dbReference>
<evidence type="ECO:0000256" key="1">
    <source>
        <dbReference type="SAM" id="MobiDB-lite"/>
    </source>
</evidence>
<feature type="transmembrane region" description="Helical" evidence="2">
    <location>
        <begin position="259"/>
        <end position="277"/>
    </location>
</feature>
<dbReference type="OMA" id="HTMLGYI"/>
<dbReference type="Pfam" id="PF10355">
    <property type="entry name" value="Ytp1"/>
    <property type="match status" value="1"/>
</dbReference>
<dbReference type="OrthoDB" id="4469696at2759"/>
<feature type="domain" description="Protein YTP1-like C-terminal" evidence="3">
    <location>
        <begin position="142"/>
        <end position="430"/>
    </location>
</feature>
<feature type="transmembrane region" description="Helical" evidence="2">
    <location>
        <begin position="51"/>
        <end position="69"/>
    </location>
</feature>
<organism evidence="4 5">
    <name type="scientific">Syncephalastrum racemosum</name>
    <name type="common">Filamentous fungus</name>
    <dbReference type="NCBI Taxonomy" id="13706"/>
    <lineage>
        <taxon>Eukaryota</taxon>
        <taxon>Fungi</taxon>
        <taxon>Fungi incertae sedis</taxon>
        <taxon>Mucoromycota</taxon>
        <taxon>Mucoromycotina</taxon>
        <taxon>Mucoromycetes</taxon>
        <taxon>Mucorales</taxon>
        <taxon>Syncephalastraceae</taxon>
        <taxon>Syncephalastrum</taxon>
    </lineage>
</organism>
<dbReference type="InterPro" id="IPR018827">
    <property type="entry name" value="YTP1_C"/>
</dbReference>
<feature type="transmembrane region" description="Helical" evidence="2">
    <location>
        <begin position="408"/>
        <end position="430"/>
    </location>
</feature>
<feature type="transmembrane region" description="Helical" evidence="2">
    <location>
        <begin position="228"/>
        <end position="247"/>
    </location>
</feature>
<feature type="compositionally biased region" description="Low complexity" evidence="1">
    <location>
        <begin position="561"/>
        <end position="577"/>
    </location>
</feature>
<feature type="region of interest" description="Disordered" evidence="1">
    <location>
        <begin position="467"/>
        <end position="531"/>
    </location>
</feature>
<feature type="transmembrane region" description="Helical" evidence="2">
    <location>
        <begin position="89"/>
        <end position="110"/>
    </location>
</feature>
<feature type="region of interest" description="Disordered" evidence="1">
    <location>
        <begin position="603"/>
        <end position="658"/>
    </location>
</feature>
<evidence type="ECO:0000313" key="4">
    <source>
        <dbReference type="EMBL" id="ORY96628.1"/>
    </source>
</evidence>
<keyword evidence="2" id="KW-1133">Transmembrane helix</keyword>
<sequence>MDSSSGQAFSVNAPFQQATVIFHFVSLAMAILGCQPLALVSSARRHRRHQIFMAGAGCVFGLVGLMARLSQRPTESVSTVFVRFLLSGLGYSLAALLLLQLALVLYCYYLQQQYQHKQQSLPVWASDESQLILGWVVLGLGYAYLVLAALVYTESCTVSASSAQCLMPLTMGSGFLLYGSFCLLHLINVFKLPRGSTPEYYEGILLALWGLMCLALAGTPILGSDWRALNLGLLWTAGGIFSIAVSLQSWMPSLRERNIANALIICLTGRAVIAGFTQNDPYASQVHTMLGYVLILGALMRTVQIIFRKSPVENLPQLMARASGTPLADEEEDDSTDVYGHPGDYTATYRQLTGQSPPCKHQPIFASITLVSGHLAAFLAMACGMLFMGANVQWVGHVRYYMADPATYINLILAVTFLWASYLFALCTVYKRLRPLSTAYYEYLGMAEMETPPLEASFEDRELAQRYEQQRDLRRTRSLPSRRGVEEPPPMRPSQYRAKRRSLLIQSPQQQQQQHDYTKSRSRSSSGVGGVLPDAIADYTLRRSWLSNGSATSAGSVQSFASANSSSSSSQPLTVSNIQSPTNETHRRTVLFSDEPAVLIDEEQQQEQHPDERDDGLSVRKTESGRRKERHLDESSEAPSSVAQYYTSERNSSDSHVC</sequence>
<feature type="compositionally biased region" description="Basic and acidic residues" evidence="1">
    <location>
        <begin position="606"/>
        <end position="634"/>
    </location>
</feature>
<keyword evidence="5" id="KW-1185">Reference proteome</keyword>
<proteinExistence type="predicted"/>
<dbReference type="STRING" id="13706.A0A1X2HCV9"/>
<feature type="transmembrane region" description="Helical" evidence="2">
    <location>
        <begin position="172"/>
        <end position="192"/>
    </location>
</feature>
<name>A0A1X2HCV9_SYNRA</name>
<feature type="transmembrane region" description="Helical" evidence="2">
    <location>
        <begin position="20"/>
        <end position="39"/>
    </location>
</feature>
<dbReference type="PANTHER" id="PTHR31685:SF2">
    <property type="entry name" value="PROTEIN YTP1"/>
    <property type="match status" value="1"/>
</dbReference>
<dbReference type="EMBL" id="MCGN01000005">
    <property type="protein sequence ID" value="ORY96628.1"/>
    <property type="molecule type" value="Genomic_DNA"/>
</dbReference>
<gene>
    <name evidence="4" type="ORF">BCR43DRAFT_524685</name>
</gene>
<evidence type="ECO:0000256" key="2">
    <source>
        <dbReference type="SAM" id="Phobius"/>
    </source>
</evidence>
<evidence type="ECO:0000259" key="3">
    <source>
        <dbReference type="Pfam" id="PF10355"/>
    </source>
</evidence>
<accession>A0A1X2HCV9</accession>
<evidence type="ECO:0000313" key="5">
    <source>
        <dbReference type="Proteomes" id="UP000242180"/>
    </source>
</evidence>
<dbReference type="InParanoid" id="A0A1X2HCV9"/>